<feature type="coiled-coil region" evidence="6">
    <location>
        <begin position="242"/>
        <end position="269"/>
    </location>
</feature>
<keyword evidence="2" id="KW-1003">Cell membrane</keyword>
<evidence type="ECO:0000313" key="10">
    <source>
        <dbReference type="Proteomes" id="UP001138997"/>
    </source>
</evidence>
<sequence>MLIAGLALIFVALAGLGFLAVGALTGSGRAQSSALRRIADYSTAAARPSVTVSSAPEAASRLGDSPLTRSAVGLMSRVARTGRVEGTLDSRLEAAGFPLRPGEWMLLHVSAAVGASLLLAVLAQGQVAATVLGLLLGLAVPWAVLLAARARREARFLAQLPDTLQLLAGSLTVGHSLPQAMDTVVREAHPPIRGEFNRALVETRLGLAAEDALDGVAERTQSRDFAWVVMAIRIQREVGGNLAELLTSVADTLRERERLRRQVAALSAEGRLSGMILGALPVVFAGYLLLARPEYIDPLFSTPLGIGLLGLGVLSLGAGGVWMAKLIRVDV</sequence>
<evidence type="ECO:0000256" key="1">
    <source>
        <dbReference type="ARBA" id="ARBA00004651"/>
    </source>
</evidence>
<dbReference type="Gene3D" id="1.20.81.30">
    <property type="entry name" value="Type II secretion system (T2SS), domain F"/>
    <property type="match status" value="1"/>
</dbReference>
<protein>
    <submittedName>
        <fullName evidence="9">Type II secretion system F family protein</fullName>
    </submittedName>
</protein>
<proteinExistence type="predicted"/>
<dbReference type="InterPro" id="IPR018076">
    <property type="entry name" value="T2SS_GspF_dom"/>
</dbReference>
<dbReference type="Pfam" id="PF00482">
    <property type="entry name" value="T2SSF"/>
    <property type="match status" value="1"/>
</dbReference>
<evidence type="ECO:0000256" key="3">
    <source>
        <dbReference type="ARBA" id="ARBA00022692"/>
    </source>
</evidence>
<evidence type="ECO:0000313" key="9">
    <source>
        <dbReference type="EMBL" id="MCD5311532.1"/>
    </source>
</evidence>
<dbReference type="InterPro" id="IPR042094">
    <property type="entry name" value="T2SS_GspF_sf"/>
</dbReference>
<accession>A0A9X1ST98</accession>
<dbReference type="Proteomes" id="UP001138997">
    <property type="component" value="Unassembled WGS sequence"/>
</dbReference>
<feature type="transmembrane region" description="Helical" evidence="7">
    <location>
        <begin position="129"/>
        <end position="148"/>
    </location>
</feature>
<keyword evidence="10" id="KW-1185">Reference proteome</keyword>
<feature type="domain" description="Type II secretion system protein GspF" evidence="8">
    <location>
        <begin position="164"/>
        <end position="289"/>
    </location>
</feature>
<feature type="transmembrane region" description="Helical" evidence="7">
    <location>
        <begin position="6"/>
        <end position="27"/>
    </location>
</feature>
<evidence type="ECO:0000256" key="5">
    <source>
        <dbReference type="ARBA" id="ARBA00023136"/>
    </source>
</evidence>
<evidence type="ECO:0000259" key="8">
    <source>
        <dbReference type="Pfam" id="PF00482"/>
    </source>
</evidence>
<feature type="transmembrane region" description="Helical" evidence="7">
    <location>
        <begin position="302"/>
        <end position="324"/>
    </location>
</feature>
<dbReference type="PANTHER" id="PTHR35007:SF1">
    <property type="entry name" value="PILUS ASSEMBLY PROTEIN"/>
    <property type="match status" value="1"/>
</dbReference>
<keyword evidence="3 7" id="KW-0812">Transmembrane</keyword>
<organism evidence="9 10">
    <name type="scientific">Kineosporia babensis</name>
    <dbReference type="NCBI Taxonomy" id="499548"/>
    <lineage>
        <taxon>Bacteria</taxon>
        <taxon>Bacillati</taxon>
        <taxon>Actinomycetota</taxon>
        <taxon>Actinomycetes</taxon>
        <taxon>Kineosporiales</taxon>
        <taxon>Kineosporiaceae</taxon>
        <taxon>Kineosporia</taxon>
    </lineage>
</organism>
<feature type="transmembrane region" description="Helical" evidence="7">
    <location>
        <begin position="104"/>
        <end position="123"/>
    </location>
</feature>
<comment type="subcellular location">
    <subcellularLocation>
        <location evidence="1">Cell membrane</location>
        <topology evidence="1">Multi-pass membrane protein</topology>
    </subcellularLocation>
</comment>
<keyword evidence="4 7" id="KW-1133">Transmembrane helix</keyword>
<gene>
    <name evidence="9" type="ORF">LR394_11520</name>
</gene>
<evidence type="ECO:0000256" key="7">
    <source>
        <dbReference type="SAM" id="Phobius"/>
    </source>
</evidence>
<dbReference type="EMBL" id="JAJOMB010000005">
    <property type="protein sequence ID" value="MCD5311532.1"/>
    <property type="molecule type" value="Genomic_DNA"/>
</dbReference>
<comment type="caution">
    <text evidence="9">The sequence shown here is derived from an EMBL/GenBank/DDBJ whole genome shotgun (WGS) entry which is preliminary data.</text>
</comment>
<keyword evidence="6" id="KW-0175">Coiled coil</keyword>
<evidence type="ECO:0000256" key="6">
    <source>
        <dbReference type="SAM" id="Coils"/>
    </source>
</evidence>
<dbReference type="PANTHER" id="PTHR35007">
    <property type="entry name" value="INTEGRAL MEMBRANE PROTEIN-RELATED"/>
    <property type="match status" value="1"/>
</dbReference>
<dbReference type="RefSeq" id="WP_231440816.1">
    <property type="nucleotide sequence ID" value="NZ_JAJOMB010000005.1"/>
</dbReference>
<evidence type="ECO:0000256" key="2">
    <source>
        <dbReference type="ARBA" id="ARBA00022475"/>
    </source>
</evidence>
<name>A0A9X1ST98_9ACTN</name>
<evidence type="ECO:0000256" key="4">
    <source>
        <dbReference type="ARBA" id="ARBA00022989"/>
    </source>
</evidence>
<dbReference type="AlphaFoldDB" id="A0A9X1ST98"/>
<reference evidence="9" key="1">
    <citation type="submission" date="2021-11" db="EMBL/GenBank/DDBJ databases">
        <title>Streptomyces corallinus and Kineosporia corallina sp. nov., two new coral-derived marine actinobacteria.</title>
        <authorList>
            <person name="Buangrab K."/>
            <person name="Sutthacheep M."/>
            <person name="Yeemin T."/>
            <person name="Harunari E."/>
            <person name="Igarashi Y."/>
            <person name="Sripreechasak P."/>
            <person name="Kanchanasin P."/>
            <person name="Tanasupawat S."/>
            <person name="Phongsopitanun W."/>
        </authorList>
    </citation>
    <scope>NUCLEOTIDE SEQUENCE</scope>
    <source>
        <strain evidence="9">JCM 31032</strain>
    </source>
</reference>
<keyword evidence="5 7" id="KW-0472">Membrane</keyword>
<dbReference type="GO" id="GO:0005886">
    <property type="term" value="C:plasma membrane"/>
    <property type="evidence" value="ECO:0007669"/>
    <property type="project" value="UniProtKB-SubCell"/>
</dbReference>
<feature type="transmembrane region" description="Helical" evidence="7">
    <location>
        <begin position="270"/>
        <end position="290"/>
    </location>
</feature>